<comment type="caution">
    <text evidence="1">The sequence shown here is derived from an EMBL/GenBank/DDBJ whole genome shotgun (WGS) entry which is preliminary data.</text>
</comment>
<gene>
    <name evidence="1" type="ORF">MOHU_22290</name>
</gene>
<dbReference type="AlphaFoldDB" id="A0A2T0AM38"/>
<dbReference type="Proteomes" id="UP000238415">
    <property type="component" value="Unassembled WGS sequence"/>
</dbReference>
<dbReference type="EMBL" id="PVXM01000052">
    <property type="protein sequence ID" value="PRR69689.1"/>
    <property type="molecule type" value="Genomic_DNA"/>
</dbReference>
<protein>
    <submittedName>
        <fullName evidence="1">Uncharacterized protein</fullName>
    </submittedName>
</protein>
<evidence type="ECO:0000313" key="2">
    <source>
        <dbReference type="Proteomes" id="UP000238415"/>
    </source>
</evidence>
<evidence type="ECO:0000313" key="1">
    <source>
        <dbReference type="EMBL" id="PRR69689.1"/>
    </source>
</evidence>
<organism evidence="1 2">
    <name type="scientific">Neomoorella humiferrea</name>
    <dbReference type="NCBI Taxonomy" id="676965"/>
    <lineage>
        <taxon>Bacteria</taxon>
        <taxon>Bacillati</taxon>
        <taxon>Bacillota</taxon>
        <taxon>Clostridia</taxon>
        <taxon>Neomoorellales</taxon>
        <taxon>Neomoorellaceae</taxon>
        <taxon>Neomoorella</taxon>
    </lineage>
</organism>
<name>A0A2T0AM38_9FIRM</name>
<accession>A0A2T0AM38</accession>
<keyword evidence="2" id="KW-1185">Reference proteome</keyword>
<reference evidence="1 2" key="1">
    <citation type="submission" date="2018-03" db="EMBL/GenBank/DDBJ databases">
        <title>Genome sequence of Moorella humiferrea DSM 23265.</title>
        <authorList>
            <person name="Poehlein A."/>
            <person name="Daniel R."/>
        </authorList>
    </citation>
    <scope>NUCLEOTIDE SEQUENCE [LARGE SCALE GENOMIC DNA]</scope>
    <source>
        <strain evidence="1 2">DSM 23265</strain>
    </source>
</reference>
<proteinExistence type="predicted"/>
<sequence length="70" mass="8094">MIGARCKTRPLFVGLYIVYLTQEYCPKIDFGKRFIIITQAFCEIKQRKILFEKRKSMSKILNRGGGSGCE</sequence>